<evidence type="ECO:0000313" key="1">
    <source>
        <dbReference type="EMBL" id="KNF01266.1"/>
    </source>
</evidence>
<dbReference type="OrthoDB" id="3259198at2759"/>
<keyword evidence="2" id="KW-1185">Reference proteome</keyword>
<proteinExistence type="predicted"/>
<dbReference type="EMBL" id="AJIL01000031">
    <property type="protein sequence ID" value="KNF01266.1"/>
    <property type="molecule type" value="Genomic_DNA"/>
</dbReference>
<reference evidence="2" key="1">
    <citation type="submission" date="2014-03" db="EMBL/GenBank/DDBJ databases">
        <title>The Genome Sequence of Puccinia striiformis f. sp. tritici PST-78.</title>
        <authorList>
            <consortium name="The Broad Institute Genome Sequencing Platform"/>
            <person name="Cuomo C."/>
            <person name="Hulbert S."/>
            <person name="Chen X."/>
            <person name="Walker B."/>
            <person name="Young S.K."/>
            <person name="Zeng Q."/>
            <person name="Gargeya S."/>
            <person name="Fitzgerald M."/>
            <person name="Haas B."/>
            <person name="Abouelleil A."/>
            <person name="Alvarado L."/>
            <person name="Arachchi H.M."/>
            <person name="Berlin A.M."/>
            <person name="Chapman S.B."/>
            <person name="Goldberg J."/>
            <person name="Griggs A."/>
            <person name="Gujja S."/>
            <person name="Hansen M."/>
            <person name="Howarth C."/>
            <person name="Imamovic A."/>
            <person name="Larimer J."/>
            <person name="McCowan C."/>
            <person name="Montmayeur A."/>
            <person name="Murphy C."/>
            <person name="Neiman D."/>
            <person name="Pearson M."/>
            <person name="Priest M."/>
            <person name="Roberts A."/>
            <person name="Saif S."/>
            <person name="Shea T."/>
            <person name="Sisk P."/>
            <person name="Sykes S."/>
            <person name="Wortman J."/>
            <person name="Nusbaum C."/>
            <person name="Birren B."/>
        </authorList>
    </citation>
    <scope>NUCLEOTIDE SEQUENCE [LARGE SCALE GENOMIC DNA]</scope>
    <source>
        <strain evidence="2">race PST-78</strain>
    </source>
</reference>
<name>A0A0L0VPR5_9BASI</name>
<accession>A0A0L0VPR5</accession>
<protein>
    <submittedName>
        <fullName evidence="1">Uncharacterized protein</fullName>
    </submittedName>
</protein>
<dbReference type="AlphaFoldDB" id="A0A0L0VPR5"/>
<comment type="caution">
    <text evidence="1">The sequence shown here is derived from an EMBL/GenBank/DDBJ whole genome shotgun (WGS) entry which is preliminary data.</text>
</comment>
<organism evidence="1 2">
    <name type="scientific">Puccinia striiformis f. sp. tritici PST-78</name>
    <dbReference type="NCBI Taxonomy" id="1165861"/>
    <lineage>
        <taxon>Eukaryota</taxon>
        <taxon>Fungi</taxon>
        <taxon>Dikarya</taxon>
        <taxon>Basidiomycota</taxon>
        <taxon>Pucciniomycotina</taxon>
        <taxon>Pucciniomycetes</taxon>
        <taxon>Pucciniales</taxon>
        <taxon>Pucciniaceae</taxon>
        <taxon>Puccinia</taxon>
    </lineage>
</organism>
<dbReference type="Proteomes" id="UP000054564">
    <property type="component" value="Unassembled WGS sequence"/>
</dbReference>
<gene>
    <name evidence="1" type="ORF">PSTG_05623</name>
</gene>
<sequence>MNQDFKCGTPISRPTSDLSCRNLSKHVANCQQKQKASKNHQNLATVGIKGTGDINPREVPQLCAEAARPFSALVDASHQAILHPTVIKHLPTRRVVLENVHMLYSAVQQNYKKVLQAHDSAVYDNLVVDVLQSTNGFDILGIVIYRLAKDDSKGAKLEATPLDFVHLS</sequence>
<evidence type="ECO:0000313" key="2">
    <source>
        <dbReference type="Proteomes" id="UP000054564"/>
    </source>
</evidence>